<proteinExistence type="predicted"/>
<feature type="signal peptide" evidence="3">
    <location>
        <begin position="1"/>
        <end position="32"/>
    </location>
</feature>
<gene>
    <name evidence="6" type="ORF">QRT05_02950</name>
</gene>
<dbReference type="NCBIfam" id="TIGR01451">
    <property type="entry name" value="B_ant_repeat"/>
    <property type="match status" value="1"/>
</dbReference>
<evidence type="ECO:0000259" key="5">
    <source>
        <dbReference type="Pfam" id="PF25564"/>
    </source>
</evidence>
<evidence type="ECO:0000256" key="2">
    <source>
        <dbReference type="SAM" id="MobiDB-lite"/>
    </source>
</evidence>
<feature type="compositionally biased region" description="Pro residues" evidence="2">
    <location>
        <begin position="766"/>
        <end position="783"/>
    </location>
</feature>
<dbReference type="InterPro" id="IPR057693">
    <property type="entry name" value="DUF7933"/>
</dbReference>
<dbReference type="Proteomes" id="UP001321453">
    <property type="component" value="Unassembled WGS sequence"/>
</dbReference>
<reference evidence="6 7" key="1">
    <citation type="submission" date="2023-06" db="EMBL/GenBank/DDBJ databases">
        <title>Cellulomonas sp. MW9 Whole genome sequence.</title>
        <authorList>
            <person name="Park S."/>
        </authorList>
    </citation>
    <scope>NUCLEOTIDE SEQUENCE [LARGE SCALE GENOMIC DNA]</scope>
    <source>
        <strain evidence="6 7">MW9</strain>
    </source>
</reference>
<dbReference type="Pfam" id="PF25564">
    <property type="entry name" value="DUF7933"/>
    <property type="match status" value="1"/>
</dbReference>
<dbReference type="InterPro" id="IPR009459">
    <property type="entry name" value="MucBP_dom"/>
</dbReference>
<dbReference type="EMBL" id="JAUCGR010000001">
    <property type="protein sequence ID" value="MDM7830280.1"/>
    <property type="molecule type" value="Genomic_DNA"/>
</dbReference>
<accession>A0ABT7S3T6</accession>
<feature type="domain" description="MucBP" evidence="4">
    <location>
        <begin position="487"/>
        <end position="546"/>
    </location>
</feature>
<dbReference type="RefSeq" id="WP_289445122.1">
    <property type="nucleotide sequence ID" value="NZ_JAUCGR010000001.1"/>
</dbReference>
<evidence type="ECO:0000259" key="4">
    <source>
        <dbReference type="Pfam" id="PF06458"/>
    </source>
</evidence>
<feature type="region of interest" description="Disordered" evidence="2">
    <location>
        <begin position="707"/>
        <end position="728"/>
    </location>
</feature>
<feature type="domain" description="MucBP" evidence="4">
    <location>
        <begin position="557"/>
        <end position="617"/>
    </location>
</feature>
<evidence type="ECO:0000256" key="1">
    <source>
        <dbReference type="ARBA" id="ARBA00022737"/>
    </source>
</evidence>
<evidence type="ECO:0000313" key="7">
    <source>
        <dbReference type="Proteomes" id="UP001321453"/>
    </source>
</evidence>
<dbReference type="InterPro" id="IPR047589">
    <property type="entry name" value="DUF11_rpt"/>
</dbReference>
<organism evidence="6 7">
    <name type="scientific">Cellulomonas edaphi</name>
    <dbReference type="NCBI Taxonomy" id="3053468"/>
    <lineage>
        <taxon>Bacteria</taxon>
        <taxon>Bacillati</taxon>
        <taxon>Actinomycetota</taxon>
        <taxon>Actinomycetes</taxon>
        <taxon>Micrococcales</taxon>
        <taxon>Cellulomonadaceae</taxon>
        <taxon>Cellulomonas</taxon>
    </lineage>
</organism>
<feature type="compositionally biased region" description="Polar residues" evidence="2">
    <location>
        <begin position="713"/>
        <end position="728"/>
    </location>
</feature>
<sequence length="852" mass="87714">MSTTRRAAGRTAALAVSTSLALVLVGAGTAFATPGHPGTPDDPTVVFHENFENANHSGLRTELADYRGTGGQSYTADAYWLNAVKANGLVLSWDNTRAASDATGANNGTEVTAFNTLRQLTEALGKVNGTSNPQQNMAISAYTQSTGAVPAGGKIMFATKDDISLKDSKGRFLAFSLAAAATNAKNAAHPDRVNPQLTFAVAQNGVERALTTKAIDPITDPRGHVVPVTSLAKGAAEPVYAGSFASDQSFLYDGGQFGIVIRNLTSAYLGNDGAFDDIKVLDVTPQLDKSFSTSAATTGDTVRLTLTVTNTAEKAEKKGWSFTDSLPAGLVIADEPKLVASCDASKVSAPAGGTEIAVAEGSLDAGQTSCTVSVDVTAAQPGTYTNGAANITVRRGLDAPDAATVTFTDAAAGDLVVRYVDEHGKQLAPSDTSSGKPGDTYTTSAKRIDGYELVAEPANAAGELTDGSTTVTYVYRPIPAPATGELVVRYVDENGKQLAPSDSSSGKVGDDYSTRAKDIDGYVLSKVTGDESGQLVDGTTEVVYVYAPAPVAEGSLVVSYVDEHGAPLSPSDTSTGTPGDAYTTHAKDIDGYELVATPANASGELTDGTTQVVYVYKPVPAPAKADLVVRYVDEKGKALAPSDTSTGTPGDDYTTHAKTVPGYELVRVPANASGSLADGTTTVTYVYKPVVAPKPADVTVRYVDEKGKPLADPTSSTGTQGEHYTTSPKSIDGYELVAVPANANGTYTDDTPDVVYVYRPIVVEPTPTPEPTRTPVKPTPEPTKPVSGRGASTRPTTPVASSPVASRPVVVAKPSGHLAQTGSDAGRLVALGSALVLGGATLAAARRRSAAD</sequence>
<feature type="domain" description="DUF7933" evidence="5">
    <location>
        <begin position="285"/>
        <end position="402"/>
    </location>
</feature>
<comment type="caution">
    <text evidence="6">The sequence shown here is derived from an EMBL/GenBank/DDBJ whole genome shotgun (WGS) entry which is preliminary data.</text>
</comment>
<evidence type="ECO:0000313" key="6">
    <source>
        <dbReference type="EMBL" id="MDM7830280.1"/>
    </source>
</evidence>
<feature type="domain" description="MucBP" evidence="4">
    <location>
        <begin position="628"/>
        <end position="688"/>
    </location>
</feature>
<keyword evidence="7" id="KW-1185">Reference proteome</keyword>
<keyword evidence="1" id="KW-0677">Repeat</keyword>
<keyword evidence="3" id="KW-0732">Signal</keyword>
<evidence type="ECO:0000256" key="3">
    <source>
        <dbReference type="SAM" id="SignalP"/>
    </source>
</evidence>
<dbReference type="Pfam" id="PF06458">
    <property type="entry name" value="MucBP"/>
    <property type="match status" value="5"/>
</dbReference>
<feature type="compositionally biased region" description="Low complexity" evidence="2">
    <location>
        <begin position="798"/>
        <end position="807"/>
    </location>
</feature>
<dbReference type="Gene3D" id="3.10.20.320">
    <property type="entry name" value="Putative peptidoglycan bound protein (lpxtg motif)"/>
    <property type="match status" value="5"/>
</dbReference>
<protein>
    <submittedName>
        <fullName evidence="6">MucBP domain-containing protein</fullName>
    </submittedName>
</protein>
<feature type="domain" description="MucBP" evidence="4">
    <location>
        <begin position="697"/>
        <end position="759"/>
    </location>
</feature>
<feature type="region of interest" description="Disordered" evidence="2">
    <location>
        <begin position="764"/>
        <end position="807"/>
    </location>
</feature>
<feature type="domain" description="MucBP" evidence="4">
    <location>
        <begin position="416"/>
        <end position="476"/>
    </location>
</feature>
<feature type="chain" id="PRO_5047061717" evidence="3">
    <location>
        <begin position="33"/>
        <end position="852"/>
    </location>
</feature>
<name>A0ABT7S3T6_9CELL</name>